<organism evidence="1 2">
    <name type="scientific">Symmachiella dynata</name>
    <dbReference type="NCBI Taxonomy" id="2527995"/>
    <lineage>
        <taxon>Bacteria</taxon>
        <taxon>Pseudomonadati</taxon>
        <taxon>Planctomycetota</taxon>
        <taxon>Planctomycetia</taxon>
        <taxon>Planctomycetales</taxon>
        <taxon>Planctomycetaceae</taxon>
        <taxon>Symmachiella</taxon>
    </lineage>
</organism>
<dbReference type="RefSeq" id="WP_145374340.1">
    <property type="nucleotide sequence ID" value="NZ_CP036276.1"/>
</dbReference>
<reference evidence="1 2" key="1">
    <citation type="submission" date="2019-02" db="EMBL/GenBank/DDBJ databases">
        <title>Deep-cultivation of Planctomycetes and their phenomic and genomic characterization uncovers novel biology.</title>
        <authorList>
            <person name="Wiegand S."/>
            <person name="Jogler M."/>
            <person name="Boedeker C."/>
            <person name="Pinto D."/>
            <person name="Vollmers J."/>
            <person name="Rivas-Marin E."/>
            <person name="Kohn T."/>
            <person name="Peeters S.H."/>
            <person name="Heuer A."/>
            <person name="Rast P."/>
            <person name="Oberbeckmann S."/>
            <person name="Bunk B."/>
            <person name="Jeske O."/>
            <person name="Meyerdierks A."/>
            <person name="Storesund J.E."/>
            <person name="Kallscheuer N."/>
            <person name="Luecker S."/>
            <person name="Lage O.M."/>
            <person name="Pohl T."/>
            <person name="Merkel B.J."/>
            <person name="Hornburger P."/>
            <person name="Mueller R.-W."/>
            <person name="Bruemmer F."/>
            <person name="Labrenz M."/>
            <person name="Spormann A.M."/>
            <person name="Op den Camp H."/>
            <person name="Overmann J."/>
            <person name="Amann R."/>
            <person name="Jetten M.S.M."/>
            <person name="Mascher T."/>
            <person name="Medema M.H."/>
            <person name="Devos D.P."/>
            <person name="Kaster A.-K."/>
            <person name="Ovreas L."/>
            <person name="Rohde M."/>
            <person name="Galperin M.Y."/>
            <person name="Jogler C."/>
        </authorList>
    </citation>
    <scope>NUCLEOTIDE SEQUENCE [LARGE SCALE GENOMIC DNA]</scope>
    <source>
        <strain evidence="1 2">Mal52</strain>
    </source>
</reference>
<keyword evidence="2" id="KW-1185">Reference proteome</keyword>
<dbReference type="KEGG" id="sdyn:Mal52_07300"/>
<dbReference type="Pfam" id="PF13366">
    <property type="entry name" value="PDDEXK_3"/>
    <property type="match status" value="1"/>
</dbReference>
<name>A0A517ZIH3_9PLAN</name>
<protein>
    <recommendedName>
        <fullName evidence="3">GxxExxY protein</fullName>
    </recommendedName>
</protein>
<dbReference type="AlphaFoldDB" id="A0A517ZIH3"/>
<evidence type="ECO:0000313" key="2">
    <source>
        <dbReference type="Proteomes" id="UP000319383"/>
    </source>
</evidence>
<dbReference type="NCBIfam" id="TIGR04256">
    <property type="entry name" value="GxxExxY"/>
    <property type="match status" value="1"/>
</dbReference>
<dbReference type="Proteomes" id="UP000319383">
    <property type="component" value="Chromosome"/>
</dbReference>
<dbReference type="EMBL" id="CP036276">
    <property type="protein sequence ID" value="QDU42274.1"/>
    <property type="molecule type" value="Genomic_DNA"/>
</dbReference>
<gene>
    <name evidence="1" type="ORF">Mal52_07300</name>
</gene>
<proteinExistence type="predicted"/>
<dbReference type="InterPro" id="IPR026350">
    <property type="entry name" value="GxxExxY"/>
</dbReference>
<evidence type="ECO:0008006" key="3">
    <source>
        <dbReference type="Google" id="ProtNLM"/>
    </source>
</evidence>
<evidence type="ECO:0000313" key="1">
    <source>
        <dbReference type="EMBL" id="QDU42274.1"/>
    </source>
</evidence>
<accession>A0A517ZIH3</accession>
<sequence>MNFAHKEITEQVIGAAFEVYNVLGYGFLEKVYQRALQVELLKRGLEAVVEPVIQVHYKGAIVGDYRSDLLVAEVVLVELKVAKEYNPNDEPQLLNALKASNIKTGLLINFGRTKVEFKRMVF</sequence>